<reference evidence="2 3" key="1">
    <citation type="submission" date="2015-10" db="EMBL/GenBank/DDBJ databases">
        <authorList>
            <person name="Gilbert D.G."/>
        </authorList>
    </citation>
    <scope>NUCLEOTIDE SEQUENCE [LARGE SCALE GENOMIC DNA]</scope>
    <source>
        <strain evidence="2 3">NRRL B-16712</strain>
    </source>
</reference>
<accession>A0A124G8J7</accession>
<comment type="caution">
    <text evidence="2">The sequence shown here is derived from an EMBL/GenBank/DDBJ whole genome shotgun (WGS) entry which is preliminary data.</text>
</comment>
<dbReference type="EMBL" id="LLZH01000308">
    <property type="protein sequence ID" value="KUL26172.1"/>
    <property type="molecule type" value="Genomic_DNA"/>
</dbReference>
<evidence type="ECO:0000256" key="1">
    <source>
        <dbReference type="SAM" id="SignalP"/>
    </source>
</evidence>
<organism evidence="2 3">
    <name type="scientific">Actinoplanes awajinensis subsp. mycoplanecinus</name>
    <dbReference type="NCBI Taxonomy" id="135947"/>
    <lineage>
        <taxon>Bacteria</taxon>
        <taxon>Bacillati</taxon>
        <taxon>Actinomycetota</taxon>
        <taxon>Actinomycetes</taxon>
        <taxon>Micromonosporales</taxon>
        <taxon>Micromonosporaceae</taxon>
        <taxon>Actinoplanes</taxon>
    </lineage>
</organism>
<feature type="signal peptide" evidence="1">
    <location>
        <begin position="1"/>
        <end position="23"/>
    </location>
</feature>
<dbReference type="Proteomes" id="UP000053244">
    <property type="component" value="Unassembled WGS sequence"/>
</dbReference>
<dbReference type="RefSeq" id="WP_067702459.1">
    <property type="nucleotide sequence ID" value="NZ_LLZH01000308.1"/>
</dbReference>
<keyword evidence="3" id="KW-1185">Reference proteome</keyword>
<feature type="chain" id="PRO_5038466319" description="DUF3558 domain-containing protein" evidence="1">
    <location>
        <begin position="24"/>
        <end position="205"/>
    </location>
</feature>
<dbReference type="AlphaFoldDB" id="A0A124G8J7"/>
<evidence type="ECO:0000313" key="3">
    <source>
        <dbReference type="Proteomes" id="UP000053244"/>
    </source>
</evidence>
<dbReference type="PROSITE" id="PS51257">
    <property type="entry name" value="PROKAR_LIPOPROTEIN"/>
    <property type="match status" value="1"/>
</dbReference>
<gene>
    <name evidence="2" type="ORF">ADL15_38845</name>
</gene>
<protein>
    <recommendedName>
        <fullName evidence="4">DUF3558 domain-containing protein</fullName>
    </recommendedName>
</protein>
<keyword evidence="1" id="KW-0732">Signal</keyword>
<name>A0A124G8J7_9ACTN</name>
<proteinExistence type="predicted"/>
<evidence type="ECO:0000313" key="2">
    <source>
        <dbReference type="EMBL" id="KUL26172.1"/>
    </source>
</evidence>
<dbReference type="OrthoDB" id="3295139at2"/>
<evidence type="ECO:0008006" key="4">
    <source>
        <dbReference type="Google" id="ProtNLM"/>
    </source>
</evidence>
<sequence>MSGKVVAAIAVVALLLSACADRAVRPGATASPMFTSCGLETSFPDSATLRAEDVWPDGGATSASYTLLPADRCAGVAVRPDRCDAFPWVIESDLYPLGGRARLAVTMISEKGLSVREQVVLFAPDSPFAETYVRAAADCGFATLTVVDGRPATLHRAGAGITEIVYLTPRSVIGMSSTDPAVGVAELVRFAGVAQERSAVLSYPS</sequence>